<feature type="region of interest" description="Disordered" evidence="1">
    <location>
        <begin position="1"/>
        <end position="25"/>
    </location>
</feature>
<dbReference type="PANTHER" id="PTHR33112:SF16">
    <property type="entry name" value="HETEROKARYON INCOMPATIBILITY DOMAIN-CONTAINING PROTEIN"/>
    <property type="match status" value="1"/>
</dbReference>
<reference evidence="3 4" key="1">
    <citation type="submission" date="2020-03" db="EMBL/GenBank/DDBJ databases">
        <title>Draft Genome Sequence of Cudoniella acicularis.</title>
        <authorList>
            <person name="Buettner E."/>
            <person name="Kellner H."/>
        </authorList>
    </citation>
    <scope>NUCLEOTIDE SEQUENCE [LARGE SCALE GENOMIC DNA]</scope>
    <source>
        <strain evidence="3 4">DSM 108380</strain>
    </source>
</reference>
<evidence type="ECO:0000256" key="1">
    <source>
        <dbReference type="SAM" id="MobiDB-lite"/>
    </source>
</evidence>
<feature type="compositionally biased region" description="Basic and acidic residues" evidence="1">
    <location>
        <begin position="7"/>
        <end position="24"/>
    </location>
</feature>
<protein>
    <recommendedName>
        <fullName evidence="2">Heterokaryon incompatibility domain-containing protein</fullName>
    </recommendedName>
</protein>
<gene>
    <name evidence="3" type="ORF">G7Y89_g10630</name>
</gene>
<dbReference type="OrthoDB" id="5125733at2759"/>
<dbReference type="PANTHER" id="PTHR33112">
    <property type="entry name" value="DOMAIN PROTEIN, PUTATIVE-RELATED"/>
    <property type="match status" value="1"/>
</dbReference>
<accession>A0A8H4W1F2</accession>
<name>A0A8H4W1F2_9HELO</name>
<sequence>MSEIDLSDPRLASDTHPLTARDDSPNSALCSKCQFVFEDWSEDENGQEFPHYDTILEVDAPAKAGCPLCALFSKAESVDDGKRMLFEDWINKNSLRVSFRTRNDSLGRGAIEIQDGLDEQYGSNSDSSYKGFQSVSFSIDMVPSLNIRHRPAVPRENISNTRDSLSLVQEWFHRCSTTHDNCRGPTEEFKPTRLIDLGSEFPVLRMSNDIKGFPDYAALSHCWGQFKFQRLEKNDLKLFQKRIPSEALGKTFRDAIHVTRQLGLQYLWIDSLCIIQNDLEDWTTQSALMTKVYGNTTINIAASGTVDGNGGLFFNRNESQIFQVQVRSSHTGERSLYDCVRGEFYKHSMASMPLHKRDWTLQERLLPCRNIQFTATEIFWECFQGLYCESFPVQFPQSLGYTTNFFWKEPVKISMWPWIVAAYTSSDLTEERDKLVAISGIAQLLHNESKIRYLAGLWCDSWDLEVRLLDATVRQLDAILDARDDFPEDMRHNVGFSPGEYKRVGLFRHVYVPGRPQSSRSLLPMLSNPEFCAKDEDYADVSYDEDGNARRIIVLV</sequence>
<dbReference type="EMBL" id="JAAMPI010000955">
    <property type="protein sequence ID" value="KAF4627524.1"/>
    <property type="molecule type" value="Genomic_DNA"/>
</dbReference>
<evidence type="ECO:0000313" key="3">
    <source>
        <dbReference type="EMBL" id="KAF4627524.1"/>
    </source>
</evidence>
<dbReference type="Pfam" id="PF06985">
    <property type="entry name" value="HET"/>
    <property type="match status" value="1"/>
</dbReference>
<evidence type="ECO:0000259" key="2">
    <source>
        <dbReference type="Pfam" id="PF06985"/>
    </source>
</evidence>
<organism evidence="3 4">
    <name type="scientific">Cudoniella acicularis</name>
    <dbReference type="NCBI Taxonomy" id="354080"/>
    <lineage>
        <taxon>Eukaryota</taxon>
        <taxon>Fungi</taxon>
        <taxon>Dikarya</taxon>
        <taxon>Ascomycota</taxon>
        <taxon>Pezizomycotina</taxon>
        <taxon>Leotiomycetes</taxon>
        <taxon>Helotiales</taxon>
        <taxon>Tricladiaceae</taxon>
        <taxon>Cudoniella</taxon>
    </lineage>
</organism>
<feature type="domain" description="Heterokaryon incompatibility" evidence="2">
    <location>
        <begin position="216"/>
        <end position="363"/>
    </location>
</feature>
<keyword evidence="4" id="KW-1185">Reference proteome</keyword>
<proteinExistence type="predicted"/>
<dbReference type="InterPro" id="IPR010730">
    <property type="entry name" value="HET"/>
</dbReference>
<dbReference type="AlphaFoldDB" id="A0A8H4W1F2"/>
<evidence type="ECO:0000313" key="4">
    <source>
        <dbReference type="Proteomes" id="UP000566819"/>
    </source>
</evidence>
<comment type="caution">
    <text evidence="3">The sequence shown here is derived from an EMBL/GenBank/DDBJ whole genome shotgun (WGS) entry which is preliminary data.</text>
</comment>
<dbReference type="Proteomes" id="UP000566819">
    <property type="component" value="Unassembled WGS sequence"/>
</dbReference>